<protein>
    <submittedName>
        <fullName evidence="2">Uncharacterized protein LOC120283003</fullName>
    </submittedName>
</protein>
<dbReference type="Pfam" id="PF14223">
    <property type="entry name" value="Retrotran_gag_2"/>
    <property type="match status" value="1"/>
</dbReference>
<evidence type="ECO:0000313" key="1">
    <source>
        <dbReference type="Proteomes" id="UP001515500"/>
    </source>
</evidence>
<evidence type="ECO:0000313" key="2">
    <source>
        <dbReference type="RefSeq" id="XP_039145762.1"/>
    </source>
</evidence>
<name>A0AB40D066_DIOCR</name>
<organism evidence="1 2">
    <name type="scientific">Dioscorea cayennensis subsp. rotundata</name>
    <name type="common">White Guinea yam</name>
    <name type="synonym">Dioscorea rotundata</name>
    <dbReference type="NCBI Taxonomy" id="55577"/>
    <lineage>
        <taxon>Eukaryota</taxon>
        <taxon>Viridiplantae</taxon>
        <taxon>Streptophyta</taxon>
        <taxon>Embryophyta</taxon>
        <taxon>Tracheophyta</taxon>
        <taxon>Spermatophyta</taxon>
        <taxon>Magnoliopsida</taxon>
        <taxon>Liliopsida</taxon>
        <taxon>Dioscoreales</taxon>
        <taxon>Dioscoreaceae</taxon>
        <taxon>Dioscorea</taxon>
    </lineage>
</organism>
<keyword evidence="1" id="KW-1185">Reference proteome</keyword>
<dbReference type="PANTHER" id="PTHR35317">
    <property type="entry name" value="OS04G0629600 PROTEIN"/>
    <property type="match status" value="1"/>
</dbReference>
<gene>
    <name evidence="2" type="primary">LOC120283003</name>
</gene>
<sequence>MKTLFRAEDLWDLVEKGYADPDEETRLRENTKKDAKALYLIQQTLPDSVLSRIASATTSKEAWITLQNAFRPSPKVIMVRLGTLRQEFEMSYMRSNETVHNYVSRMVGIVSQMRFYGENVSDQTVVAKLLRSLTARFDHIVAAIVESRDLTTLTIGELSCSLRAHEERLNINRSVERLEGVFQVKGETSNAKEGVKVSGRGRVRSRVIGRGRSANERAFNNDRKFHN</sequence>
<proteinExistence type="predicted"/>
<reference evidence="2" key="1">
    <citation type="submission" date="2025-08" db="UniProtKB">
        <authorList>
            <consortium name="RefSeq"/>
        </authorList>
    </citation>
    <scope>IDENTIFICATION</scope>
</reference>
<dbReference type="RefSeq" id="XP_039145762.1">
    <property type="nucleotide sequence ID" value="XM_039289828.1"/>
</dbReference>
<dbReference type="GeneID" id="120283003"/>
<dbReference type="PANTHER" id="PTHR35317:SF35">
    <property type="entry name" value="DUF4219 DOMAIN-CONTAINING PROTEIN"/>
    <property type="match status" value="1"/>
</dbReference>
<dbReference type="Proteomes" id="UP001515500">
    <property type="component" value="Chromosome 18"/>
</dbReference>
<dbReference type="AlphaFoldDB" id="A0AB40D066"/>
<accession>A0AB40D066</accession>